<dbReference type="Bgee" id="ENSSSAG00000072395">
    <property type="expression patterns" value="Expressed in liver and 24 other cell types or tissues"/>
</dbReference>
<accession>B5DG26</accession>
<dbReference type="InterPro" id="IPR036291">
    <property type="entry name" value="NAD(P)-bd_dom_sf"/>
</dbReference>
<dbReference type="Pfam" id="PF00106">
    <property type="entry name" value="adh_short"/>
    <property type="match status" value="1"/>
</dbReference>
<dbReference type="NCBIfam" id="NF006133">
    <property type="entry name" value="PRK08278.1"/>
    <property type="match status" value="1"/>
</dbReference>
<dbReference type="GO" id="GO:0005777">
    <property type="term" value="C:peroxisome"/>
    <property type="evidence" value="ECO:0007669"/>
    <property type="project" value="UniProtKB-SubCell"/>
</dbReference>
<dbReference type="EMBL" id="BT043585">
    <property type="protein sequence ID" value="ACH70700.1"/>
    <property type="molecule type" value="mRNA"/>
</dbReference>
<keyword evidence="7" id="KW-0576">Peroxisome</keyword>
<gene>
    <name evidence="10 12" type="primary">hsdl2</name>
</gene>
<evidence type="ECO:0000256" key="8">
    <source>
        <dbReference type="ARBA" id="ARBA00040243"/>
    </source>
</evidence>
<feature type="domain" description="SCP2" evidence="9">
    <location>
        <begin position="218"/>
        <end position="306"/>
    </location>
</feature>
<comment type="subcellular location">
    <subcellularLocation>
        <location evidence="1">Mitochondrion</location>
    </subcellularLocation>
    <subcellularLocation>
        <location evidence="2">Peroxisome</location>
    </subcellularLocation>
</comment>
<dbReference type="FunFam" id="3.40.50.720:FF:000301">
    <property type="entry name" value="Hydroxysteroid dehydrogenase like 2"/>
    <property type="match status" value="1"/>
</dbReference>
<reference evidence="10 12" key="1">
    <citation type="journal article" date="2009" name="BMC Genomics">
        <title>Characterization of full-length sequenced cDNA inserts (FLIcs) from Atlantic salmon (Salmo salar).</title>
        <authorList>
            <person name="Andreassen R."/>
            <person name="Lunner S."/>
            <person name="Hoyheim B."/>
        </authorList>
    </citation>
    <scope>NUCLEOTIDE SEQUENCE</scope>
    <source>
        <tissue evidence="10">White muscle</tissue>
    </source>
</reference>
<evidence type="ECO:0000256" key="1">
    <source>
        <dbReference type="ARBA" id="ARBA00004173"/>
    </source>
</evidence>
<dbReference type="SUPFAM" id="SSF51735">
    <property type="entry name" value="NAD(P)-binding Rossmann-fold domains"/>
    <property type="match status" value="1"/>
</dbReference>
<evidence type="ECO:0000256" key="7">
    <source>
        <dbReference type="ARBA" id="ARBA00023140"/>
    </source>
</evidence>
<reference evidence="12" key="3">
    <citation type="submission" date="2025-04" db="UniProtKB">
        <authorList>
            <consortium name="RefSeq"/>
        </authorList>
    </citation>
    <scope>IDENTIFICATION</scope>
</reference>
<dbReference type="GeneID" id="100196654"/>
<dbReference type="PANTHER" id="PTHR42808:SF3">
    <property type="entry name" value="HYDROXYSTEROID DEHYDROGENASE-LIKE PROTEIN 2"/>
    <property type="match status" value="1"/>
</dbReference>
<name>B5DG26_SALSA</name>
<dbReference type="InterPro" id="IPR002347">
    <property type="entry name" value="SDR_fam"/>
</dbReference>
<reference evidence="12" key="2">
    <citation type="journal article" date="2010" name="BMC Genomics">
        <title>Salmo salar and Esox lucius full-length cDNA sequences reveal changes in evolutionary pressures on a post-tetraploidization genome.</title>
        <authorList>
            <person name="Leong J.S."/>
            <person name="Jantzen S.G."/>
            <person name="von Schalburg K.R."/>
            <person name="Cooper G.A."/>
            <person name="Messmer A.M."/>
            <person name="Liao N.Y."/>
            <person name="Munro S."/>
            <person name="Moore R."/>
            <person name="Holt R.A."/>
            <person name="Jones S.J."/>
            <person name="Davidson W.S."/>
            <person name="Koop B.F."/>
        </authorList>
    </citation>
    <scope>NUCLEOTIDE SEQUENCE</scope>
</reference>
<evidence type="ECO:0000256" key="5">
    <source>
        <dbReference type="ARBA" id="ARBA00023002"/>
    </source>
</evidence>
<dbReference type="GO" id="GO:0016491">
    <property type="term" value="F:oxidoreductase activity"/>
    <property type="evidence" value="ECO:0007669"/>
    <property type="project" value="UniProtKB-KW"/>
</dbReference>
<dbReference type="AlphaFoldDB" id="B5DG26"/>
<proteinExistence type="evidence at transcript level"/>
<keyword evidence="6" id="KW-0496">Mitochondrion</keyword>
<sequence length="313" mass="33195">MLQNTGKLAGQTLFITGASRGIGKAIALKAAKDGANVVIAAKTAQVHPKLPGTIYTAAEEIEALGGKALPCIVDVRDEKQIGEAVERAVQKFGGIDILVNNASAINLTGTLETSMKKVDLMLGVNLRGTYLTSKLCIPHLLKSKNPHILNLSPPLNLNPIWFKNHTGNALLPDFFLDEAEALVQNMGDQVVIPVVKGSAATGGPIAETFNIIKGVLNPDVVKSTGGVYRFDLSGEHAGVWFIDMKNGGGSAGSGEPPVKADVIMTMDSADFTKMFAGKLKPTMAFMTGKLMIKGDMSLAIKMEKMMSMMKSKL</sequence>
<evidence type="ECO:0000256" key="2">
    <source>
        <dbReference type="ARBA" id="ARBA00004275"/>
    </source>
</evidence>
<dbReference type="GO" id="GO:0005739">
    <property type="term" value="C:mitochondrion"/>
    <property type="evidence" value="ECO:0007669"/>
    <property type="project" value="UniProtKB-SubCell"/>
</dbReference>
<dbReference type="Proteomes" id="UP001652741">
    <property type="component" value="Chromosome ssa13"/>
</dbReference>
<dbReference type="SUPFAM" id="SSF55718">
    <property type="entry name" value="SCP-like"/>
    <property type="match status" value="1"/>
</dbReference>
<dbReference type="CTD" id="84263"/>
<evidence type="ECO:0000313" key="11">
    <source>
        <dbReference type="Proteomes" id="UP001652741"/>
    </source>
</evidence>
<protein>
    <recommendedName>
        <fullName evidence="8">Hydroxysteroid dehydrogenase-like protein 2</fullName>
    </recommendedName>
</protein>
<evidence type="ECO:0000256" key="4">
    <source>
        <dbReference type="ARBA" id="ARBA00022857"/>
    </source>
</evidence>
<dbReference type="PANTHER" id="PTHR42808">
    <property type="entry name" value="HYDROXYSTEROID DEHYDROGENASE-LIKE PROTEIN 2"/>
    <property type="match status" value="1"/>
</dbReference>
<dbReference type="InterPro" id="IPR051935">
    <property type="entry name" value="HSDL2"/>
</dbReference>
<organism evidence="10">
    <name type="scientific">Salmo salar</name>
    <name type="common">Atlantic salmon</name>
    <dbReference type="NCBI Taxonomy" id="8030"/>
    <lineage>
        <taxon>Eukaryota</taxon>
        <taxon>Metazoa</taxon>
        <taxon>Chordata</taxon>
        <taxon>Craniata</taxon>
        <taxon>Vertebrata</taxon>
        <taxon>Euteleostomi</taxon>
        <taxon>Actinopterygii</taxon>
        <taxon>Neopterygii</taxon>
        <taxon>Teleostei</taxon>
        <taxon>Protacanthopterygii</taxon>
        <taxon>Salmoniformes</taxon>
        <taxon>Salmonidae</taxon>
        <taxon>Salmoninae</taxon>
        <taxon>Salmo</taxon>
    </lineage>
</organism>
<dbReference type="PRINTS" id="PR00081">
    <property type="entry name" value="GDHRDH"/>
</dbReference>
<dbReference type="Gene3D" id="3.30.1050.10">
    <property type="entry name" value="SCP2 sterol-binding domain"/>
    <property type="match status" value="1"/>
</dbReference>
<evidence type="ECO:0000259" key="9">
    <source>
        <dbReference type="Pfam" id="PF02036"/>
    </source>
</evidence>
<keyword evidence="4" id="KW-0521">NADP</keyword>
<evidence type="ECO:0000256" key="6">
    <source>
        <dbReference type="ARBA" id="ARBA00023128"/>
    </source>
</evidence>
<dbReference type="KEGG" id="sasa:100196654"/>
<keyword evidence="5" id="KW-0560">Oxidoreductase</keyword>
<dbReference type="InterPro" id="IPR003033">
    <property type="entry name" value="SCP2_sterol-bd_dom"/>
</dbReference>
<evidence type="ECO:0000256" key="3">
    <source>
        <dbReference type="ARBA" id="ARBA00006484"/>
    </source>
</evidence>
<dbReference type="InterPro" id="IPR036527">
    <property type="entry name" value="SCP2_sterol-bd_dom_sf"/>
</dbReference>
<evidence type="ECO:0000313" key="10">
    <source>
        <dbReference type="EMBL" id="ACH70700.1"/>
    </source>
</evidence>
<dbReference type="Pfam" id="PF02036">
    <property type="entry name" value="SCP2"/>
    <property type="match status" value="1"/>
</dbReference>
<dbReference type="RefSeq" id="NP_001135155.1">
    <property type="nucleotide sequence ID" value="NM_001141683.1"/>
</dbReference>
<dbReference type="Gene3D" id="3.40.50.720">
    <property type="entry name" value="NAD(P)-binding Rossmann-like Domain"/>
    <property type="match status" value="1"/>
</dbReference>
<comment type="similarity">
    <text evidence="3">Belongs to the short-chain dehydrogenases/reductases (SDR) family.</text>
</comment>
<keyword evidence="11" id="KW-1185">Reference proteome</keyword>
<evidence type="ECO:0000313" key="12">
    <source>
        <dbReference type="RefSeq" id="NP_001135155.1"/>
    </source>
</evidence>